<evidence type="ECO:0000313" key="2">
    <source>
        <dbReference type="Proteomes" id="UP001239111"/>
    </source>
</evidence>
<protein>
    <submittedName>
        <fullName evidence="1">Uncharacterized protein</fullName>
    </submittedName>
</protein>
<keyword evidence="2" id="KW-1185">Reference proteome</keyword>
<gene>
    <name evidence="1" type="ORF">QAD02_000833</name>
</gene>
<sequence>MWTLPAFVIIVMAVSNINMNQATRNNVYQIIRHVNPQDRLFFSKDPSKNGRKKFPFAVCGLIDDSIHGDIYCDILASSLDSAEENRWCGNYTYIKSLGGKFWDSNMKFDVGALTDFNKTIVSFEVSEYDIMKRKVVIWDTTTCKNKTLEFSYEYDESDPPPFRSYIIMDRNKFEVIVADESKCQIFKGLCRLTYDANGKLQKVSFPFSIGMVVTEVGSIEDSSHKKGYFVVGYRDPLDKNIVARHITEKGHFKQFDTDLRTHIPNLNTRVSTGYDLFTLCWLQHHPGQGRTVNCRQFDSETRESRFNVTYDYQDYVSAISVHNIRSGGFWIATLGYGLKFEDKKCILTVGKIDAEVQDWHFYTSKFEADCGVENDEIMIDIESTRNDQFCFNVLCTTKPRGYRDLSYSRKCITLEYQVKERVRRLVSE</sequence>
<accession>A0ACC2NGW1</accession>
<evidence type="ECO:0000313" key="1">
    <source>
        <dbReference type="EMBL" id="KAJ8669574.1"/>
    </source>
</evidence>
<comment type="caution">
    <text evidence="1">The sequence shown here is derived from an EMBL/GenBank/DDBJ whole genome shotgun (WGS) entry which is preliminary data.</text>
</comment>
<organism evidence="1 2">
    <name type="scientific">Eretmocerus hayati</name>
    <dbReference type="NCBI Taxonomy" id="131215"/>
    <lineage>
        <taxon>Eukaryota</taxon>
        <taxon>Metazoa</taxon>
        <taxon>Ecdysozoa</taxon>
        <taxon>Arthropoda</taxon>
        <taxon>Hexapoda</taxon>
        <taxon>Insecta</taxon>
        <taxon>Pterygota</taxon>
        <taxon>Neoptera</taxon>
        <taxon>Endopterygota</taxon>
        <taxon>Hymenoptera</taxon>
        <taxon>Apocrita</taxon>
        <taxon>Proctotrupomorpha</taxon>
        <taxon>Chalcidoidea</taxon>
        <taxon>Aphelinidae</taxon>
        <taxon>Aphelininae</taxon>
        <taxon>Eretmocerus</taxon>
    </lineage>
</organism>
<name>A0ACC2NGW1_9HYME</name>
<proteinExistence type="predicted"/>
<dbReference type="Proteomes" id="UP001239111">
    <property type="component" value="Chromosome 3"/>
</dbReference>
<reference evidence="1" key="1">
    <citation type="submission" date="2023-04" db="EMBL/GenBank/DDBJ databases">
        <title>A chromosome-level genome assembly of the parasitoid wasp Eretmocerus hayati.</title>
        <authorList>
            <person name="Zhong Y."/>
            <person name="Liu S."/>
            <person name="Liu Y."/>
        </authorList>
    </citation>
    <scope>NUCLEOTIDE SEQUENCE</scope>
    <source>
        <strain evidence="1">ZJU_SS_LIU_2023</strain>
    </source>
</reference>
<dbReference type="EMBL" id="CM056743">
    <property type="protein sequence ID" value="KAJ8669574.1"/>
    <property type="molecule type" value="Genomic_DNA"/>
</dbReference>